<accession>A0A2K5AT15</accession>
<dbReference type="Proteomes" id="UP000236248">
    <property type="component" value="Chromosome NCAV"/>
</dbReference>
<name>A0A2K5AT15_9ARCH</name>
<dbReference type="Pfam" id="PF04193">
    <property type="entry name" value="PQ-loop"/>
    <property type="match status" value="1"/>
</dbReference>
<dbReference type="AlphaFoldDB" id="A0A2K5AT15"/>
<keyword evidence="7" id="KW-1185">Reference proteome</keyword>
<comment type="subcellular location">
    <subcellularLocation>
        <location evidence="1">Membrane</location>
        <topology evidence="1">Multi-pass membrane protein</topology>
    </subcellularLocation>
</comment>
<evidence type="ECO:0000256" key="4">
    <source>
        <dbReference type="ARBA" id="ARBA00023136"/>
    </source>
</evidence>
<keyword evidence="4 5" id="KW-0472">Membrane</keyword>
<dbReference type="InterPro" id="IPR047662">
    <property type="entry name" value="SemiSWEET"/>
</dbReference>
<proteinExistence type="predicted"/>
<feature type="transmembrane region" description="Helical" evidence="5">
    <location>
        <begin position="36"/>
        <end position="56"/>
    </location>
</feature>
<dbReference type="InterPro" id="IPR006603">
    <property type="entry name" value="PQ-loop_rpt"/>
</dbReference>
<feature type="transmembrane region" description="Helical" evidence="5">
    <location>
        <begin position="6"/>
        <end position="24"/>
    </location>
</feature>
<dbReference type="GeneID" id="41595586"/>
<reference evidence="7" key="1">
    <citation type="submission" date="2018-01" db="EMBL/GenBank/DDBJ databases">
        <authorList>
            <person name="Kerou L M."/>
        </authorList>
    </citation>
    <scope>NUCLEOTIDE SEQUENCE [LARGE SCALE GENOMIC DNA]</scope>
    <source>
        <strain evidence="7">SCU2</strain>
    </source>
</reference>
<dbReference type="GO" id="GO:0051119">
    <property type="term" value="F:sugar transmembrane transporter activity"/>
    <property type="evidence" value="ECO:0007669"/>
    <property type="project" value="InterPro"/>
</dbReference>
<keyword evidence="3 5" id="KW-1133">Transmembrane helix</keyword>
<dbReference type="EMBL" id="LT981265">
    <property type="protein sequence ID" value="SPC34759.1"/>
    <property type="molecule type" value="Genomic_DNA"/>
</dbReference>
<dbReference type="Gene3D" id="1.20.1280.290">
    <property type="match status" value="1"/>
</dbReference>
<feature type="transmembrane region" description="Helical" evidence="5">
    <location>
        <begin position="62"/>
        <end position="83"/>
    </location>
</feature>
<evidence type="ECO:0000256" key="2">
    <source>
        <dbReference type="ARBA" id="ARBA00022692"/>
    </source>
</evidence>
<dbReference type="RefSeq" id="WP_103286641.1">
    <property type="nucleotide sequence ID" value="NZ_LT981265.1"/>
</dbReference>
<dbReference type="KEGG" id="ncv:NCAV_1595"/>
<evidence type="ECO:0000313" key="6">
    <source>
        <dbReference type="EMBL" id="SPC34759.1"/>
    </source>
</evidence>
<evidence type="ECO:0000313" key="7">
    <source>
        <dbReference type="Proteomes" id="UP000236248"/>
    </source>
</evidence>
<dbReference type="GO" id="GO:0016020">
    <property type="term" value="C:membrane"/>
    <property type="evidence" value="ECO:0007669"/>
    <property type="project" value="UniProtKB-SubCell"/>
</dbReference>
<dbReference type="NCBIfam" id="NF037968">
    <property type="entry name" value="SemiSWEET_2"/>
    <property type="match status" value="1"/>
</dbReference>
<protein>
    <submittedName>
        <fullName evidence="6">Putative MtN3 (Sweet) Family transporter</fullName>
    </submittedName>
</protein>
<gene>
    <name evidence="6" type="ORF">NCAV_1595</name>
</gene>
<keyword evidence="2 5" id="KW-0812">Transmembrane</keyword>
<evidence type="ECO:0000256" key="3">
    <source>
        <dbReference type="ARBA" id="ARBA00022989"/>
    </source>
</evidence>
<sequence>MLIDTMIGMIAAVLTTSSFIPQIFKAYKRKRLDDLSPYLMLLFISGASMWLIYGIFREDAIIVVANVLALAFNSTLLLMKVMYANGKVVKENK</sequence>
<evidence type="ECO:0000256" key="1">
    <source>
        <dbReference type="ARBA" id="ARBA00004141"/>
    </source>
</evidence>
<organism evidence="6 7">
    <name type="scientific">Candidatus Nitrosocaldus cavascurensis</name>
    <dbReference type="NCBI Taxonomy" id="2058097"/>
    <lineage>
        <taxon>Archaea</taxon>
        <taxon>Nitrososphaerota</taxon>
        <taxon>Nitrososphaeria</taxon>
        <taxon>Candidatus Nitrosocaldales</taxon>
        <taxon>Candidatus Nitrosocaldaceae</taxon>
        <taxon>Candidatus Nitrosocaldus</taxon>
    </lineage>
</organism>
<evidence type="ECO:0000256" key="5">
    <source>
        <dbReference type="SAM" id="Phobius"/>
    </source>
</evidence>